<keyword evidence="1" id="KW-0472">Membrane</keyword>
<dbReference type="EMBL" id="BKCJ010365346">
    <property type="protein sequence ID" value="GFA07683.1"/>
    <property type="molecule type" value="Genomic_DNA"/>
</dbReference>
<sequence length="103" mass="10745">SDHGFLFHVVKGGGALRSLGDLKANTHPIIAIFMYPLGVVEAACALKVDAMGALDLVEAVRALDLVVVEALGAFDVVGLSVNILILGLLGGYLTSLNKTTSYY</sequence>
<organism evidence="2">
    <name type="scientific">Tanacetum cinerariifolium</name>
    <name type="common">Dalmatian daisy</name>
    <name type="synonym">Chrysanthemum cinerariifolium</name>
    <dbReference type="NCBI Taxonomy" id="118510"/>
    <lineage>
        <taxon>Eukaryota</taxon>
        <taxon>Viridiplantae</taxon>
        <taxon>Streptophyta</taxon>
        <taxon>Embryophyta</taxon>
        <taxon>Tracheophyta</taxon>
        <taxon>Spermatophyta</taxon>
        <taxon>Magnoliopsida</taxon>
        <taxon>eudicotyledons</taxon>
        <taxon>Gunneridae</taxon>
        <taxon>Pentapetalae</taxon>
        <taxon>asterids</taxon>
        <taxon>campanulids</taxon>
        <taxon>Asterales</taxon>
        <taxon>Asteraceae</taxon>
        <taxon>Asteroideae</taxon>
        <taxon>Anthemideae</taxon>
        <taxon>Anthemidinae</taxon>
        <taxon>Tanacetum</taxon>
    </lineage>
</organism>
<feature type="non-terminal residue" evidence="2">
    <location>
        <position position="1"/>
    </location>
</feature>
<proteinExistence type="predicted"/>
<dbReference type="AlphaFoldDB" id="A0A699J3H5"/>
<protein>
    <submittedName>
        <fullName evidence="2">Uncharacterized protein</fullName>
    </submittedName>
</protein>
<evidence type="ECO:0000256" key="1">
    <source>
        <dbReference type="SAM" id="Phobius"/>
    </source>
</evidence>
<feature type="transmembrane region" description="Helical" evidence="1">
    <location>
        <begin position="70"/>
        <end position="93"/>
    </location>
</feature>
<keyword evidence="1" id="KW-1133">Transmembrane helix</keyword>
<gene>
    <name evidence="2" type="ORF">Tci_579655</name>
</gene>
<accession>A0A699J3H5</accession>
<name>A0A699J3H5_TANCI</name>
<comment type="caution">
    <text evidence="2">The sequence shown here is derived from an EMBL/GenBank/DDBJ whole genome shotgun (WGS) entry which is preliminary data.</text>
</comment>
<reference evidence="2" key="1">
    <citation type="journal article" date="2019" name="Sci. Rep.">
        <title>Draft genome of Tanacetum cinerariifolium, the natural source of mosquito coil.</title>
        <authorList>
            <person name="Yamashiro T."/>
            <person name="Shiraishi A."/>
            <person name="Satake H."/>
            <person name="Nakayama K."/>
        </authorList>
    </citation>
    <scope>NUCLEOTIDE SEQUENCE</scope>
</reference>
<evidence type="ECO:0000313" key="2">
    <source>
        <dbReference type="EMBL" id="GFA07683.1"/>
    </source>
</evidence>
<keyword evidence="1" id="KW-0812">Transmembrane</keyword>